<comment type="subcellular location">
    <subcellularLocation>
        <location evidence="1">Cytoplasm</location>
    </subcellularLocation>
</comment>
<reference evidence="5" key="2">
    <citation type="submission" date="2025-08" db="UniProtKB">
        <authorList>
            <consortium name="Ensembl"/>
        </authorList>
    </citation>
    <scope>IDENTIFICATION</scope>
</reference>
<evidence type="ECO:0000256" key="2">
    <source>
        <dbReference type="ARBA" id="ARBA00022490"/>
    </source>
</evidence>
<dbReference type="AlphaFoldDB" id="A0A8C9E8V7"/>
<keyword evidence="6" id="KW-1185">Reference proteome</keyword>
<evidence type="ECO:0000256" key="3">
    <source>
        <dbReference type="SAM" id="MobiDB-lite"/>
    </source>
</evidence>
<organism evidence="5 6">
    <name type="scientific">Phocoena sinus</name>
    <name type="common">Vaquita</name>
    <dbReference type="NCBI Taxonomy" id="42100"/>
    <lineage>
        <taxon>Eukaryota</taxon>
        <taxon>Metazoa</taxon>
        <taxon>Chordata</taxon>
        <taxon>Craniata</taxon>
        <taxon>Vertebrata</taxon>
        <taxon>Euteleostomi</taxon>
        <taxon>Mammalia</taxon>
        <taxon>Eutheria</taxon>
        <taxon>Laurasiatheria</taxon>
        <taxon>Artiodactyla</taxon>
        <taxon>Whippomorpha</taxon>
        <taxon>Cetacea</taxon>
        <taxon>Odontoceti</taxon>
        <taxon>Phocoenidae</taxon>
        <taxon>Phocoena</taxon>
    </lineage>
</organism>
<keyword evidence="2" id="KW-0963">Cytoplasm</keyword>
<dbReference type="GeneTree" id="ENSGT00940000160150"/>
<keyword evidence="4" id="KW-0732">Signal</keyword>
<dbReference type="GO" id="GO:0005737">
    <property type="term" value="C:cytoplasm"/>
    <property type="evidence" value="ECO:0007669"/>
    <property type="project" value="UniProtKB-SubCell"/>
</dbReference>
<proteinExistence type="predicted"/>
<protein>
    <submittedName>
        <fullName evidence="5">Uncharacterized protein</fullName>
    </submittedName>
</protein>
<evidence type="ECO:0000313" key="5">
    <source>
        <dbReference type="Ensembl" id="ENSPSNP00000026224.1"/>
    </source>
</evidence>
<dbReference type="PANTHER" id="PTHR45418">
    <property type="entry name" value="CANCER/TESTIS ANTIGEN 55"/>
    <property type="match status" value="1"/>
</dbReference>
<feature type="chain" id="PRO_5034067502" evidence="4">
    <location>
        <begin position="30"/>
        <end position="334"/>
    </location>
</feature>
<name>A0A8C9E8V7_PHOSS</name>
<evidence type="ECO:0000256" key="1">
    <source>
        <dbReference type="ARBA" id="ARBA00004496"/>
    </source>
</evidence>
<evidence type="ECO:0000256" key="4">
    <source>
        <dbReference type="SAM" id="SignalP"/>
    </source>
</evidence>
<feature type="signal peptide" evidence="4">
    <location>
        <begin position="1"/>
        <end position="29"/>
    </location>
</feature>
<feature type="compositionally biased region" description="Basic and acidic residues" evidence="3">
    <location>
        <begin position="157"/>
        <end position="169"/>
    </location>
</feature>
<evidence type="ECO:0000313" key="6">
    <source>
        <dbReference type="Proteomes" id="UP000694554"/>
    </source>
</evidence>
<feature type="region of interest" description="Disordered" evidence="3">
    <location>
        <begin position="151"/>
        <end position="175"/>
    </location>
</feature>
<sequence length="334" mass="37150">TRALLSSGFSRACFFFRVICCLTQKGTSAVQEAADEACGALLLKNKGDIEVTRMTNFGTLKEGESKNVVIWIENKGDIPQNLVSCKLGGWDKAKQFRFQMLDKIQTCPEVSLVSVPEKEKNFADENINSLDSCRKNKTYQTLESSLVNNREASPDDYACKGEKEKDVSQKPEPGGLIPPGGKTLIVVTCDAKNSGRCKELLLLCFSNFIIGRFLEVNVVSEEESLIAVREPFSWKKSKSSQVLASTKTTVVVTMQKRYHEQTTMQAQILGSRCEGSQPAHLPRQPVSHVGTQGTKQRGVSETWLAWLSRAIHSTRVSLVEGRRVAWLFEAHLKM</sequence>
<reference evidence="5" key="1">
    <citation type="submission" date="2019-08" db="EMBL/GenBank/DDBJ databases">
        <title>Phocoena sinus (Vaquita) genome, mPhoSin1, primary haplotype.</title>
        <authorList>
            <person name="Morin P."/>
            <person name="Mountcastle J."/>
            <person name="Fungtammasan C."/>
            <person name="Rhie A."/>
            <person name="Rojas-Bracho L."/>
            <person name="Smith C.R."/>
            <person name="Taylor B.L."/>
            <person name="Gulland F.M.D."/>
            <person name="Musser W."/>
            <person name="Houck M."/>
            <person name="Haase B."/>
            <person name="Paez S."/>
            <person name="Howe K."/>
            <person name="Torrance J."/>
            <person name="Formenti G."/>
            <person name="Phillippy A."/>
            <person name="Ryder O."/>
            <person name="Jarvis E.D."/>
            <person name="Fedrigo O."/>
        </authorList>
    </citation>
    <scope>NUCLEOTIDE SEQUENCE [LARGE SCALE GENOMIC DNA]</scope>
</reference>
<dbReference type="Ensembl" id="ENSPSNT00000029474.1">
    <property type="protein sequence ID" value="ENSPSNP00000026224.1"/>
    <property type="gene ID" value="ENSPSNG00000019071.1"/>
</dbReference>
<accession>A0A8C9E8V7</accession>
<dbReference type="Proteomes" id="UP000694554">
    <property type="component" value="Chromosome 10"/>
</dbReference>
<reference evidence="5" key="3">
    <citation type="submission" date="2025-09" db="UniProtKB">
        <authorList>
            <consortium name="Ensembl"/>
        </authorList>
    </citation>
    <scope>IDENTIFICATION</scope>
</reference>
<dbReference type="PANTHER" id="PTHR45418:SF1">
    <property type="entry name" value="CANCER_TESTIS ANTIGEN 55"/>
    <property type="match status" value="1"/>
</dbReference>